<dbReference type="SUPFAM" id="SSF47226">
    <property type="entry name" value="Histidine-containing phosphotransfer domain, HPT domain"/>
    <property type="match status" value="1"/>
</dbReference>
<dbReference type="Gene3D" id="1.20.120.160">
    <property type="entry name" value="HPT domain"/>
    <property type="match status" value="1"/>
</dbReference>
<feature type="domain" description="HPt" evidence="3">
    <location>
        <begin position="1"/>
        <end position="72"/>
    </location>
</feature>
<dbReference type="InterPro" id="IPR008207">
    <property type="entry name" value="Sig_transdc_His_kin_Hpt_dom"/>
</dbReference>
<comment type="caution">
    <text evidence="4">The sequence shown here is derived from an EMBL/GenBank/DDBJ whole genome shotgun (WGS) entry which is preliminary data.</text>
</comment>
<evidence type="ECO:0000256" key="2">
    <source>
        <dbReference type="PROSITE-ProRule" id="PRU00110"/>
    </source>
</evidence>
<keyword evidence="5" id="KW-1185">Reference proteome</keyword>
<feature type="modified residue" description="Phosphohistidine" evidence="2">
    <location>
        <position position="24"/>
    </location>
</feature>
<evidence type="ECO:0000259" key="3">
    <source>
        <dbReference type="PROSITE" id="PS50894"/>
    </source>
</evidence>
<protein>
    <submittedName>
        <fullName evidence="4">Hpt domain-containing protein</fullName>
    </submittedName>
</protein>
<dbReference type="PROSITE" id="PS50894">
    <property type="entry name" value="HPT"/>
    <property type="match status" value="1"/>
</dbReference>
<keyword evidence="2" id="KW-0597">Phosphoprotein</keyword>
<dbReference type="Pfam" id="PF01627">
    <property type="entry name" value="Hpt"/>
    <property type="match status" value="1"/>
</dbReference>
<dbReference type="Proteomes" id="UP001596422">
    <property type="component" value="Unassembled WGS sequence"/>
</dbReference>
<sequence>MREQCEQLLEALEAADTNHPELLHKLAGTCANFGLAALSARARALEKAAMPIGAEQLAQLRALYRRSLEAIG</sequence>
<reference evidence="5" key="1">
    <citation type="journal article" date="2019" name="Int. J. Syst. Evol. Microbiol.">
        <title>The Global Catalogue of Microorganisms (GCM) 10K type strain sequencing project: providing services to taxonomists for standard genome sequencing and annotation.</title>
        <authorList>
            <consortium name="The Broad Institute Genomics Platform"/>
            <consortium name="The Broad Institute Genome Sequencing Center for Infectious Disease"/>
            <person name="Wu L."/>
            <person name="Ma J."/>
        </authorList>
    </citation>
    <scope>NUCLEOTIDE SEQUENCE [LARGE SCALE GENOMIC DNA]</scope>
    <source>
        <strain evidence="5">NBRC 111756</strain>
    </source>
</reference>
<evidence type="ECO:0000256" key="1">
    <source>
        <dbReference type="ARBA" id="ARBA00023012"/>
    </source>
</evidence>
<keyword evidence="1" id="KW-0902">Two-component regulatory system</keyword>
<dbReference type="InterPro" id="IPR036641">
    <property type="entry name" value="HPT_dom_sf"/>
</dbReference>
<organism evidence="4 5">
    <name type="scientific">Marinobacterium aestuariivivens</name>
    <dbReference type="NCBI Taxonomy" id="1698799"/>
    <lineage>
        <taxon>Bacteria</taxon>
        <taxon>Pseudomonadati</taxon>
        <taxon>Pseudomonadota</taxon>
        <taxon>Gammaproteobacteria</taxon>
        <taxon>Oceanospirillales</taxon>
        <taxon>Oceanospirillaceae</taxon>
        <taxon>Marinobacterium</taxon>
    </lineage>
</organism>
<evidence type="ECO:0000313" key="4">
    <source>
        <dbReference type="EMBL" id="MFC6668770.1"/>
    </source>
</evidence>
<name>A0ABW1ZV88_9GAMM</name>
<accession>A0ABW1ZV88</accession>
<dbReference type="EMBL" id="JBHSWE010000001">
    <property type="protein sequence ID" value="MFC6668770.1"/>
    <property type="molecule type" value="Genomic_DNA"/>
</dbReference>
<evidence type="ECO:0000313" key="5">
    <source>
        <dbReference type="Proteomes" id="UP001596422"/>
    </source>
</evidence>
<dbReference type="RefSeq" id="WP_379912788.1">
    <property type="nucleotide sequence ID" value="NZ_JBHSWE010000001.1"/>
</dbReference>
<proteinExistence type="predicted"/>
<gene>
    <name evidence="4" type="ORF">ACFQDL_00555</name>
</gene>